<sequence length="430" mass="48134">MITKKWVGLIVVVKGIDHTPFLAPPQEMDPTSTSDTSSRYVHHNESSIELDKGNHGLGGMERPNLPSNHNQSTIWSLSGQDIDNGCYEDGPLNCPLRGSVMLNESLIYPNNPSILFSRGQHVDQEQGRQLVPLDVGARAVNNNFKKIAMQIKKEHNPGIFVIIKTKLTGTKANEVAQSLGLSRGPVVDGDLWDSLSTPSSNDEIWLAIKSMKPWKAPRPDGLHIAFFHRFWDLVSELVYSFTKRKGCVGDMIVKLDLEKAYDCLKWGFVKEALVFFNFPPKIISIIMSCINLAKFDVNINGGLMEQVLPSRGLKQVACFSSSSSPLHRTRAPATTNASSFEKTGKKLGFFLPFLVQEQDLSLETFPPLFPSLVHLWDPLTSVRCVLRLGFGFWGMTNLVVSELRICLELGWPMDFRTVVRRVMGLYKGRF</sequence>
<comment type="caution">
    <text evidence="1">The sequence shown here is derived from an EMBL/GenBank/DDBJ whole genome shotgun (WGS) entry which is preliminary data.</text>
</comment>
<evidence type="ECO:0000313" key="1">
    <source>
        <dbReference type="EMBL" id="GKV06349.1"/>
    </source>
</evidence>
<accession>A0AAV5J2D7</accession>
<proteinExistence type="predicted"/>
<dbReference type="Proteomes" id="UP001054252">
    <property type="component" value="Unassembled WGS sequence"/>
</dbReference>
<dbReference type="AlphaFoldDB" id="A0AAV5J2D7"/>
<protein>
    <recommendedName>
        <fullName evidence="3">Reverse transcriptase domain-containing protein</fullName>
    </recommendedName>
</protein>
<name>A0AAV5J2D7_9ROSI</name>
<evidence type="ECO:0000313" key="2">
    <source>
        <dbReference type="Proteomes" id="UP001054252"/>
    </source>
</evidence>
<dbReference type="EMBL" id="BPVZ01000025">
    <property type="protein sequence ID" value="GKV06349.1"/>
    <property type="molecule type" value="Genomic_DNA"/>
</dbReference>
<organism evidence="1 2">
    <name type="scientific">Rubroshorea leprosula</name>
    <dbReference type="NCBI Taxonomy" id="152421"/>
    <lineage>
        <taxon>Eukaryota</taxon>
        <taxon>Viridiplantae</taxon>
        <taxon>Streptophyta</taxon>
        <taxon>Embryophyta</taxon>
        <taxon>Tracheophyta</taxon>
        <taxon>Spermatophyta</taxon>
        <taxon>Magnoliopsida</taxon>
        <taxon>eudicotyledons</taxon>
        <taxon>Gunneridae</taxon>
        <taxon>Pentapetalae</taxon>
        <taxon>rosids</taxon>
        <taxon>malvids</taxon>
        <taxon>Malvales</taxon>
        <taxon>Dipterocarpaceae</taxon>
        <taxon>Rubroshorea</taxon>
    </lineage>
</organism>
<evidence type="ECO:0008006" key="3">
    <source>
        <dbReference type="Google" id="ProtNLM"/>
    </source>
</evidence>
<reference evidence="1 2" key="1">
    <citation type="journal article" date="2021" name="Commun. Biol.">
        <title>The genome of Shorea leprosula (Dipterocarpaceae) highlights the ecological relevance of drought in aseasonal tropical rainforests.</title>
        <authorList>
            <person name="Ng K.K.S."/>
            <person name="Kobayashi M.J."/>
            <person name="Fawcett J.A."/>
            <person name="Hatakeyama M."/>
            <person name="Paape T."/>
            <person name="Ng C.H."/>
            <person name="Ang C.C."/>
            <person name="Tnah L.H."/>
            <person name="Lee C.T."/>
            <person name="Nishiyama T."/>
            <person name="Sese J."/>
            <person name="O'Brien M.J."/>
            <person name="Copetti D."/>
            <person name="Mohd Noor M.I."/>
            <person name="Ong R.C."/>
            <person name="Putra M."/>
            <person name="Sireger I.Z."/>
            <person name="Indrioko S."/>
            <person name="Kosugi Y."/>
            <person name="Izuno A."/>
            <person name="Isagi Y."/>
            <person name="Lee S.L."/>
            <person name="Shimizu K.K."/>
        </authorList>
    </citation>
    <scope>NUCLEOTIDE SEQUENCE [LARGE SCALE GENOMIC DNA]</scope>
    <source>
        <strain evidence="1">214</strain>
    </source>
</reference>
<keyword evidence="2" id="KW-1185">Reference proteome</keyword>
<gene>
    <name evidence="1" type="ORF">SLEP1_g18249</name>
</gene>